<dbReference type="STRING" id="1121442.SAMN02745702_02928"/>
<dbReference type="Proteomes" id="UP000189733">
    <property type="component" value="Unassembled WGS sequence"/>
</dbReference>
<dbReference type="AlphaFoldDB" id="A0A1T4X2F3"/>
<dbReference type="Pfam" id="PF02924">
    <property type="entry name" value="HDPD"/>
    <property type="match status" value="1"/>
</dbReference>
<evidence type="ECO:0000313" key="1">
    <source>
        <dbReference type="EMBL" id="SKA83762.1"/>
    </source>
</evidence>
<organism evidence="1 2">
    <name type="scientific">Desulfobaculum bizertense DSM 18034</name>
    <dbReference type="NCBI Taxonomy" id="1121442"/>
    <lineage>
        <taxon>Bacteria</taxon>
        <taxon>Pseudomonadati</taxon>
        <taxon>Thermodesulfobacteriota</taxon>
        <taxon>Desulfovibrionia</taxon>
        <taxon>Desulfovibrionales</taxon>
        <taxon>Desulfovibrionaceae</taxon>
        <taxon>Desulfobaculum</taxon>
    </lineage>
</organism>
<gene>
    <name evidence="1" type="ORF">SAMN02745702_02928</name>
</gene>
<sequence length="119" mass="12151">MHVQSYQAPNFVGAHPAVMKNKTLASTGTEHRLLAGTVLAVVTATGKLAVLDPGGSDGTENAACVLVEDVTIPKSGDAVANVYVHGEFRSAGLGWPSGITAPQTAAAIEKLASHGLYVK</sequence>
<reference evidence="1 2" key="1">
    <citation type="submission" date="2017-02" db="EMBL/GenBank/DDBJ databases">
        <authorList>
            <person name="Peterson S.W."/>
        </authorList>
    </citation>
    <scope>NUCLEOTIDE SEQUENCE [LARGE SCALE GENOMIC DNA]</scope>
    <source>
        <strain evidence="1 2">DSM 18034</strain>
    </source>
</reference>
<name>A0A1T4X2F3_9BACT</name>
<dbReference type="Gene3D" id="2.40.300.10">
    <property type="entry name" value="Head decoration protein D"/>
    <property type="match status" value="1"/>
</dbReference>
<protein>
    <submittedName>
        <fullName evidence="1">Bacteriophage lambda head decoration protein D</fullName>
    </submittedName>
</protein>
<dbReference type="InterPro" id="IPR004195">
    <property type="entry name" value="Head_decoration_D"/>
</dbReference>
<dbReference type="OrthoDB" id="5422902at2"/>
<keyword evidence="2" id="KW-1185">Reference proteome</keyword>
<dbReference type="EMBL" id="FUYA01000016">
    <property type="protein sequence ID" value="SKA83762.1"/>
    <property type="molecule type" value="Genomic_DNA"/>
</dbReference>
<accession>A0A1T4X2F3</accession>
<proteinExistence type="predicted"/>
<dbReference type="RefSeq" id="WP_078686190.1">
    <property type="nucleotide sequence ID" value="NZ_FUYA01000016.1"/>
</dbReference>
<evidence type="ECO:0000313" key="2">
    <source>
        <dbReference type="Proteomes" id="UP000189733"/>
    </source>
</evidence>